<proteinExistence type="predicted"/>
<dbReference type="EMBL" id="LFZN01000001">
    <property type="protein sequence ID" value="KXT07681.1"/>
    <property type="molecule type" value="Genomic_DNA"/>
</dbReference>
<feature type="compositionally biased region" description="Polar residues" evidence="1">
    <location>
        <begin position="31"/>
        <end position="50"/>
    </location>
</feature>
<feature type="compositionally biased region" description="Polar residues" evidence="1">
    <location>
        <begin position="11"/>
        <end position="22"/>
    </location>
</feature>
<dbReference type="OrthoDB" id="3649848at2759"/>
<dbReference type="STRING" id="321146.A0A139HYV8"/>
<feature type="region of interest" description="Disordered" evidence="1">
    <location>
        <begin position="1"/>
        <end position="374"/>
    </location>
</feature>
<feature type="compositionally biased region" description="Basic and acidic residues" evidence="1">
    <location>
        <begin position="274"/>
        <end position="299"/>
    </location>
</feature>
<reference evidence="2 3" key="1">
    <citation type="submission" date="2015-07" db="EMBL/GenBank/DDBJ databases">
        <title>Comparative genomics of the Sigatoka disease complex on banana suggests a link between parallel evolutionary changes in Pseudocercospora fijiensis and Pseudocercospora eumusae and increased virulence on the banana host.</title>
        <authorList>
            <person name="Chang T.-C."/>
            <person name="Salvucci A."/>
            <person name="Crous P.W."/>
            <person name="Stergiopoulos I."/>
        </authorList>
    </citation>
    <scope>NUCLEOTIDE SEQUENCE [LARGE SCALE GENOMIC DNA]</scope>
    <source>
        <strain evidence="2 3">CBS 114824</strain>
    </source>
</reference>
<protein>
    <submittedName>
        <fullName evidence="2">Uncharacterized protein</fullName>
    </submittedName>
</protein>
<feature type="compositionally biased region" description="Gly residues" evidence="1">
    <location>
        <begin position="473"/>
        <end position="483"/>
    </location>
</feature>
<feature type="compositionally biased region" description="Basic and acidic residues" evidence="1">
    <location>
        <begin position="424"/>
        <end position="447"/>
    </location>
</feature>
<feature type="compositionally biased region" description="Polar residues" evidence="1">
    <location>
        <begin position="450"/>
        <end position="472"/>
    </location>
</feature>
<feature type="compositionally biased region" description="Low complexity" evidence="1">
    <location>
        <begin position="153"/>
        <end position="168"/>
    </location>
</feature>
<feature type="compositionally biased region" description="Low complexity" evidence="1">
    <location>
        <begin position="68"/>
        <end position="97"/>
    </location>
</feature>
<feature type="compositionally biased region" description="Low complexity" evidence="1">
    <location>
        <begin position="124"/>
        <end position="140"/>
    </location>
</feature>
<dbReference type="Proteomes" id="UP000070133">
    <property type="component" value="Unassembled WGS sequence"/>
</dbReference>
<sequence length="542" mass="54028">MGLLDKIENKLSGNKNNNTTEEQLQHDAVDSSRQNTTFTGEGSHLQSGTKPTGGVHGTTGAYGGNPVTSTTGSGIGGTHSVSNIPGTHSASTTTGTSGITGGTHPLVTGESRDGPLTGSHTASHVPGTHTGATHTASHTGTGVGSGITGGSAVGSHTGSHTGHHTGNSAFGSSHRAEAGDVGSRDYVPGGTTVGQGTHHSTARTPVDPYTSKGQRAMADAAEDRRHHSGHHTATQDTDFVPGSHPAAQNPSAIPTAGGERVGSIPGGNGPHNSQTHDNRTTVEKVKDKVVPSRTDRPDDPLTGENYGQTSHPSHAGSHTTHGTGGTTGSHNTTTGSHGLSGSHNTTTGSHGLTGHHGQSTSAATPLAHDSGFNDRHVGAGTAGIAGAGAGAGLAGAAHHNTSDRHEYAAGQQAAHDQYGSSGNVDHRSGMEKIKDKVMPSRNDRPDDPVTGQNYGQGVNSTTGSTGSHVPGTTGSGMGGNHTYGSGVNDGGVAGVTHGVGNVGLGGNSATGTMSHAGKLGGAYEAGYNDAVRHLTEQQQGRH</sequence>
<keyword evidence="3" id="KW-1185">Reference proteome</keyword>
<gene>
    <name evidence="2" type="ORF">AC578_10202</name>
</gene>
<feature type="compositionally biased region" description="Gly residues" evidence="1">
    <location>
        <begin position="141"/>
        <end position="152"/>
    </location>
</feature>
<evidence type="ECO:0000313" key="3">
    <source>
        <dbReference type="Proteomes" id="UP000070133"/>
    </source>
</evidence>
<feature type="compositionally biased region" description="Polar residues" evidence="1">
    <location>
        <begin position="194"/>
        <end position="203"/>
    </location>
</feature>
<dbReference type="AlphaFoldDB" id="A0A139HYV8"/>
<accession>A0A139HYV8</accession>
<comment type="caution">
    <text evidence="2">The sequence shown here is derived from an EMBL/GenBank/DDBJ whole genome shotgun (WGS) entry which is preliminary data.</text>
</comment>
<organism evidence="2 3">
    <name type="scientific">Pseudocercospora eumusae</name>
    <dbReference type="NCBI Taxonomy" id="321146"/>
    <lineage>
        <taxon>Eukaryota</taxon>
        <taxon>Fungi</taxon>
        <taxon>Dikarya</taxon>
        <taxon>Ascomycota</taxon>
        <taxon>Pezizomycotina</taxon>
        <taxon>Dothideomycetes</taxon>
        <taxon>Dothideomycetidae</taxon>
        <taxon>Mycosphaerellales</taxon>
        <taxon>Mycosphaerellaceae</taxon>
        <taxon>Pseudocercospora</taxon>
    </lineage>
</organism>
<feature type="compositionally biased region" description="Gly residues" evidence="1">
    <location>
        <begin position="54"/>
        <end position="63"/>
    </location>
</feature>
<evidence type="ECO:0000313" key="2">
    <source>
        <dbReference type="EMBL" id="KXT07681.1"/>
    </source>
</evidence>
<evidence type="ECO:0000256" key="1">
    <source>
        <dbReference type="SAM" id="MobiDB-lite"/>
    </source>
</evidence>
<feature type="compositionally biased region" description="Low complexity" evidence="1">
    <location>
        <begin position="328"/>
        <end position="361"/>
    </location>
</feature>
<feature type="compositionally biased region" description="Low complexity" evidence="1">
    <location>
        <begin position="309"/>
        <end position="321"/>
    </location>
</feature>
<name>A0A139HYV8_9PEZI</name>
<feature type="region of interest" description="Disordered" evidence="1">
    <location>
        <begin position="392"/>
        <end position="483"/>
    </location>
</feature>